<comment type="caution">
    <text evidence="7">The sequence shown here is derived from an EMBL/GenBank/DDBJ whole genome shotgun (WGS) entry which is preliminary data.</text>
</comment>
<dbReference type="InterPro" id="IPR012001">
    <property type="entry name" value="Thiamin_PyroP_enz_TPP-bd_dom"/>
</dbReference>
<evidence type="ECO:0000256" key="1">
    <source>
        <dbReference type="ARBA" id="ARBA00007812"/>
    </source>
</evidence>
<dbReference type="FunFam" id="3.40.50.970:FF:000007">
    <property type="entry name" value="Acetolactate synthase"/>
    <property type="match status" value="1"/>
</dbReference>
<dbReference type="GO" id="GO:0050660">
    <property type="term" value="F:flavin adenine dinucleotide binding"/>
    <property type="evidence" value="ECO:0007669"/>
    <property type="project" value="TreeGrafter"/>
</dbReference>
<dbReference type="AlphaFoldDB" id="A0A2P7V843"/>
<dbReference type="Gene3D" id="3.40.50.970">
    <property type="match status" value="2"/>
</dbReference>
<dbReference type="PROSITE" id="PS00187">
    <property type="entry name" value="TPP_ENZYMES"/>
    <property type="match status" value="1"/>
</dbReference>
<dbReference type="Pfam" id="PF02776">
    <property type="entry name" value="TPP_enzyme_N"/>
    <property type="match status" value="1"/>
</dbReference>
<protein>
    <submittedName>
        <fullName evidence="7">Acetolactate synthase large subunit</fullName>
    </submittedName>
</protein>
<dbReference type="CDD" id="cd07035">
    <property type="entry name" value="TPP_PYR_POX_like"/>
    <property type="match status" value="1"/>
</dbReference>
<dbReference type="EMBL" id="PXZM01000019">
    <property type="protein sequence ID" value="PSJ95383.1"/>
    <property type="molecule type" value="Genomic_DNA"/>
</dbReference>
<reference evidence="7 8" key="1">
    <citation type="submission" date="2018-03" db="EMBL/GenBank/DDBJ databases">
        <title>Brevisbacillus phylogenomics.</title>
        <authorList>
            <person name="Dunlap C."/>
        </authorList>
    </citation>
    <scope>NUCLEOTIDE SEQUENCE [LARGE SCALE GENOMIC DNA]</scope>
    <source>
        <strain evidence="7 8">NRRL NRS-1210</strain>
    </source>
</reference>
<dbReference type="Pfam" id="PF00205">
    <property type="entry name" value="TPP_enzyme_M"/>
    <property type="match status" value="1"/>
</dbReference>
<dbReference type="SUPFAM" id="SSF52467">
    <property type="entry name" value="DHS-like NAD/FAD-binding domain"/>
    <property type="match status" value="1"/>
</dbReference>
<keyword evidence="2 3" id="KW-0786">Thiamine pyrophosphate</keyword>
<evidence type="ECO:0000313" key="7">
    <source>
        <dbReference type="EMBL" id="PSJ95383.1"/>
    </source>
</evidence>
<keyword evidence="8" id="KW-1185">Reference proteome</keyword>
<dbReference type="GO" id="GO:0005948">
    <property type="term" value="C:acetolactate synthase complex"/>
    <property type="evidence" value="ECO:0007669"/>
    <property type="project" value="TreeGrafter"/>
</dbReference>
<sequence length="536" mass="59242">MKASDLVVQCLEAEGVEYVFGIPGEESIDLIDSLSRSSIQFVVTRHEQGAAFMADVYGRLTGKPGVCLATLGPGATNLITGVANAHLDRSPLIAITGQTDRSRLHKESHQNIDTIQLYKGITKYNQQIASAHTIPEIIRKAFDLATTDSFGAVHLQLPVDVARDTVVGSPLPIGRKAKVCPDESSLHTAAQLIMEAKRPIILVGNGAVRSRAGKEIRQLVEKANLPLVNTFMAKGFLPFDHPLNLFTVGGSFDPDGLLPLHEADLVIAIGFDFVEFDSKFWNEDKSRKVLSINTTYAETDAHFPVELDLVGDLRETIKALSNLLNRRPEPVDYEKIRVRRMKKLRAIPSEQELPHTVMWTLSQKLPKESIVISDVGLHKIWVSFWYQPKLPGQTIIFNGLASMGASLPGALASCLVKPNCPVVIITGDGGFLMNAQELETAKRLGLSFTIIIFNDQRYSLIEKHQCNANLAVTQISFTNPDFNLFAQSFGVAYRRVTNTEEFPQALTEALDSGELNLMEIVIRNPKKEIKRKKPKN</sequence>
<dbReference type="NCBIfam" id="NF006187">
    <property type="entry name" value="PRK08322.1"/>
    <property type="match status" value="1"/>
</dbReference>
<proteinExistence type="inferred from homology"/>
<name>A0A2P7V843_9BACL</name>
<evidence type="ECO:0000259" key="6">
    <source>
        <dbReference type="Pfam" id="PF02776"/>
    </source>
</evidence>
<dbReference type="GO" id="GO:0009099">
    <property type="term" value="P:L-valine biosynthetic process"/>
    <property type="evidence" value="ECO:0007669"/>
    <property type="project" value="TreeGrafter"/>
</dbReference>
<dbReference type="RefSeq" id="WP_106839116.1">
    <property type="nucleotide sequence ID" value="NZ_JBCNIW010000038.1"/>
</dbReference>
<evidence type="ECO:0000259" key="4">
    <source>
        <dbReference type="Pfam" id="PF00205"/>
    </source>
</evidence>
<dbReference type="GO" id="GO:0000287">
    <property type="term" value="F:magnesium ion binding"/>
    <property type="evidence" value="ECO:0007669"/>
    <property type="project" value="InterPro"/>
</dbReference>
<feature type="domain" description="Thiamine pyrophosphate enzyme TPP-binding" evidence="5">
    <location>
        <begin position="374"/>
        <end position="519"/>
    </location>
</feature>
<dbReference type="Pfam" id="PF02775">
    <property type="entry name" value="TPP_enzyme_C"/>
    <property type="match status" value="1"/>
</dbReference>
<gene>
    <name evidence="7" type="ORF">C7R93_12495</name>
</gene>
<dbReference type="GO" id="GO:0003984">
    <property type="term" value="F:acetolactate synthase activity"/>
    <property type="evidence" value="ECO:0007669"/>
    <property type="project" value="TreeGrafter"/>
</dbReference>
<dbReference type="Proteomes" id="UP000240419">
    <property type="component" value="Unassembled WGS sequence"/>
</dbReference>
<dbReference type="GO" id="GO:0009097">
    <property type="term" value="P:isoleucine biosynthetic process"/>
    <property type="evidence" value="ECO:0007669"/>
    <property type="project" value="TreeGrafter"/>
</dbReference>
<dbReference type="InterPro" id="IPR000399">
    <property type="entry name" value="TPP-bd_CS"/>
</dbReference>
<dbReference type="InterPro" id="IPR029061">
    <property type="entry name" value="THDP-binding"/>
</dbReference>
<dbReference type="PANTHER" id="PTHR18968:SF129">
    <property type="entry name" value="ACETOLACTATE SYNTHASE"/>
    <property type="match status" value="1"/>
</dbReference>
<dbReference type="SUPFAM" id="SSF52518">
    <property type="entry name" value="Thiamin diphosphate-binding fold (THDP-binding)"/>
    <property type="match status" value="2"/>
</dbReference>
<feature type="domain" description="Thiamine pyrophosphate enzyme central" evidence="4">
    <location>
        <begin position="187"/>
        <end position="320"/>
    </location>
</feature>
<comment type="similarity">
    <text evidence="1 3">Belongs to the TPP enzyme family.</text>
</comment>
<dbReference type="OrthoDB" id="4494979at2"/>
<evidence type="ECO:0000256" key="2">
    <source>
        <dbReference type="ARBA" id="ARBA00023052"/>
    </source>
</evidence>
<dbReference type="Gene3D" id="3.40.50.1220">
    <property type="entry name" value="TPP-binding domain"/>
    <property type="match status" value="1"/>
</dbReference>
<feature type="domain" description="Thiamine pyrophosphate enzyme N-terminal TPP-binding" evidence="6">
    <location>
        <begin position="1"/>
        <end position="116"/>
    </location>
</feature>
<dbReference type="GO" id="GO:0030976">
    <property type="term" value="F:thiamine pyrophosphate binding"/>
    <property type="evidence" value="ECO:0007669"/>
    <property type="project" value="InterPro"/>
</dbReference>
<evidence type="ECO:0000313" key="8">
    <source>
        <dbReference type="Proteomes" id="UP000240419"/>
    </source>
</evidence>
<organism evidence="7 8">
    <name type="scientific">Brevibacillus fortis</name>
    <dbReference type="NCBI Taxonomy" id="2126352"/>
    <lineage>
        <taxon>Bacteria</taxon>
        <taxon>Bacillati</taxon>
        <taxon>Bacillota</taxon>
        <taxon>Bacilli</taxon>
        <taxon>Bacillales</taxon>
        <taxon>Paenibacillaceae</taxon>
        <taxon>Brevibacillus</taxon>
    </lineage>
</organism>
<dbReference type="InterPro" id="IPR011766">
    <property type="entry name" value="TPP_enzyme_TPP-bd"/>
</dbReference>
<dbReference type="InterPro" id="IPR029035">
    <property type="entry name" value="DHS-like_NAD/FAD-binding_dom"/>
</dbReference>
<evidence type="ECO:0000259" key="5">
    <source>
        <dbReference type="Pfam" id="PF02775"/>
    </source>
</evidence>
<dbReference type="PANTHER" id="PTHR18968">
    <property type="entry name" value="THIAMINE PYROPHOSPHATE ENZYMES"/>
    <property type="match status" value="1"/>
</dbReference>
<evidence type="ECO:0000256" key="3">
    <source>
        <dbReference type="RuleBase" id="RU362132"/>
    </source>
</evidence>
<accession>A0A2P7V843</accession>
<dbReference type="InterPro" id="IPR012000">
    <property type="entry name" value="Thiamin_PyroP_enz_cen_dom"/>
</dbReference>
<dbReference type="InterPro" id="IPR045229">
    <property type="entry name" value="TPP_enz"/>
</dbReference>